<sequence length="198" mass="21179">MADQQDTQTFDLSKSTSHLLHRAQQAAVNLSTEALAAQGLTLRQFAVLAALAAEEGQSQSSLVDRTGIDRSTLAEMVRRMEASGYIKRTTSPEDARAKVVSLLAKGRGVYEAALPGVEAADNELLAMIRANRRAGFILSLAAIGAPEEKVEVEEAEAADAAGSDEKSAKAKPKKSKKDKAAKADKSKSDKKKKKKKKK</sequence>
<dbReference type="SUPFAM" id="SSF46785">
    <property type="entry name" value="Winged helix' DNA-binding domain"/>
    <property type="match status" value="1"/>
</dbReference>
<evidence type="ECO:0000256" key="3">
    <source>
        <dbReference type="ARBA" id="ARBA00023163"/>
    </source>
</evidence>
<keyword evidence="3" id="KW-0804">Transcription</keyword>
<dbReference type="InterPro" id="IPR036388">
    <property type="entry name" value="WH-like_DNA-bd_sf"/>
</dbReference>
<feature type="domain" description="HTH marR-type" evidence="5">
    <location>
        <begin position="13"/>
        <end position="145"/>
    </location>
</feature>
<dbReference type="AlphaFoldDB" id="A0A399QZZ9"/>
<evidence type="ECO:0000256" key="2">
    <source>
        <dbReference type="ARBA" id="ARBA00023125"/>
    </source>
</evidence>
<feature type="compositionally biased region" description="Basic and acidic residues" evidence="4">
    <location>
        <begin position="178"/>
        <end position="187"/>
    </location>
</feature>
<dbReference type="Proteomes" id="UP000265431">
    <property type="component" value="Unassembled WGS sequence"/>
</dbReference>
<dbReference type="InterPro" id="IPR000835">
    <property type="entry name" value="HTH_MarR-typ"/>
</dbReference>
<dbReference type="PANTHER" id="PTHR42756">
    <property type="entry name" value="TRANSCRIPTIONAL REGULATOR, MARR"/>
    <property type="match status" value="1"/>
</dbReference>
<proteinExistence type="predicted"/>
<organism evidence="6 7">
    <name type="scientific">Henriciella barbarensis</name>
    <dbReference type="NCBI Taxonomy" id="86342"/>
    <lineage>
        <taxon>Bacteria</taxon>
        <taxon>Pseudomonadati</taxon>
        <taxon>Pseudomonadota</taxon>
        <taxon>Alphaproteobacteria</taxon>
        <taxon>Hyphomonadales</taxon>
        <taxon>Hyphomonadaceae</taxon>
        <taxon>Henriciella</taxon>
    </lineage>
</organism>
<feature type="region of interest" description="Disordered" evidence="4">
    <location>
        <begin position="151"/>
        <end position="198"/>
    </location>
</feature>
<evidence type="ECO:0000256" key="4">
    <source>
        <dbReference type="SAM" id="MobiDB-lite"/>
    </source>
</evidence>
<dbReference type="PROSITE" id="PS50995">
    <property type="entry name" value="HTH_MARR_2"/>
    <property type="match status" value="1"/>
</dbReference>
<feature type="compositionally biased region" description="Basic residues" evidence="4">
    <location>
        <begin position="188"/>
        <end position="198"/>
    </location>
</feature>
<evidence type="ECO:0000259" key="5">
    <source>
        <dbReference type="PROSITE" id="PS50995"/>
    </source>
</evidence>
<evidence type="ECO:0000313" key="6">
    <source>
        <dbReference type="EMBL" id="RIJ24488.1"/>
    </source>
</evidence>
<keyword evidence="1" id="KW-0805">Transcription regulation</keyword>
<protein>
    <submittedName>
        <fullName evidence="6">MarR family transcriptional regulator</fullName>
    </submittedName>
</protein>
<reference evidence="6 7" key="1">
    <citation type="submission" date="2018-08" db="EMBL/GenBank/DDBJ databases">
        <title>Henriciella mobilis sp. nov., isolated from seawater.</title>
        <authorList>
            <person name="Cheng H."/>
            <person name="Wu Y.-H."/>
            <person name="Xu X.-W."/>
            <person name="Guo L.-L."/>
        </authorList>
    </citation>
    <scope>NUCLEOTIDE SEQUENCE [LARGE SCALE GENOMIC DNA]</scope>
    <source>
        <strain evidence="6 7">CCUG66934</strain>
    </source>
</reference>
<dbReference type="Pfam" id="PF12802">
    <property type="entry name" value="MarR_2"/>
    <property type="match status" value="1"/>
</dbReference>
<evidence type="ECO:0000256" key="1">
    <source>
        <dbReference type="ARBA" id="ARBA00023015"/>
    </source>
</evidence>
<name>A0A399QZZ9_9PROT</name>
<dbReference type="EMBL" id="QWGB01000005">
    <property type="protein sequence ID" value="RIJ24488.1"/>
    <property type="molecule type" value="Genomic_DNA"/>
</dbReference>
<gene>
    <name evidence="6" type="ORF">D1224_09715</name>
</gene>
<keyword evidence="2" id="KW-0238">DNA-binding</keyword>
<dbReference type="InterPro" id="IPR036390">
    <property type="entry name" value="WH_DNA-bd_sf"/>
</dbReference>
<dbReference type="Gene3D" id="1.10.10.10">
    <property type="entry name" value="Winged helix-like DNA-binding domain superfamily/Winged helix DNA-binding domain"/>
    <property type="match status" value="1"/>
</dbReference>
<dbReference type="OrthoDB" id="7349109at2"/>
<dbReference type="PANTHER" id="PTHR42756:SF1">
    <property type="entry name" value="TRANSCRIPTIONAL REPRESSOR OF EMRAB OPERON"/>
    <property type="match status" value="1"/>
</dbReference>
<accession>A0A399QZZ9</accession>
<keyword evidence="7" id="KW-1185">Reference proteome</keyword>
<dbReference type="GO" id="GO:0003677">
    <property type="term" value="F:DNA binding"/>
    <property type="evidence" value="ECO:0007669"/>
    <property type="project" value="UniProtKB-KW"/>
</dbReference>
<dbReference type="PRINTS" id="PR00598">
    <property type="entry name" value="HTHMARR"/>
</dbReference>
<comment type="caution">
    <text evidence="6">The sequence shown here is derived from an EMBL/GenBank/DDBJ whole genome shotgun (WGS) entry which is preliminary data.</text>
</comment>
<dbReference type="RefSeq" id="WP_119379677.1">
    <property type="nucleotide sequence ID" value="NZ_QWGB01000005.1"/>
</dbReference>
<dbReference type="GO" id="GO:0003700">
    <property type="term" value="F:DNA-binding transcription factor activity"/>
    <property type="evidence" value="ECO:0007669"/>
    <property type="project" value="InterPro"/>
</dbReference>
<dbReference type="SMART" id="SM00347">
    <property type="entry name" value="HTH_MARR"/>
    <property type="match status" value="1"/>
</dbReference>
<evidence type="ECO:0000313" key="7">
    <source>
        <dbReference type="Proteomes" id="UP000265431"/>
    </source>
</evidence>